<dbReference type="EMBL" id="JAUKUA010000006">
    <property type="protein sequence ID" value="KAK0708477.1"/>
    <property type="molecule type" value="Genomic_DNA"/>
</dbReference>
<name>A0AA40A3C6_9PEZI</name>
<dbReference type="AlphaFoldDB" id="A0AA40A3C6"/>
<accession>A0AA40A3C6</accession>
<comment type="caution">
    <text evidence="2">The sequence shown here is derived from an EMBL/GenBank/DDBJ whole genome shotgun (WGS) entry which is preliminary data.</text>
</comment>
<dbReference type="Proteomes" id="UP001172102">
    <property type="component" value="Unassembled WGS sequence"/>
</dbReference>
<protein>
    <submittedName>
        <fullName evidence="2">Heterokaryon incompatibility protein-domain-containing protein</fullName>
    </submittedName>
</protein>
<evidence type="ECO:0000313" key="2">
    <source>
        <dbReference type="EMBL" id="KAK0708477.1"/>
    </source>
</evidence>
<dbReference type="InterPro" id="IPR010730">
    <property type="entry name" value="HET"/>
</dbReference>
<proteinExistence type="predicted"/>
<dbReference type="PANTHER" id="PTHR33112:SF1">
    <property type="entry name" value="HETEROKARYON INCOMPATIBILITY DOMAIN-CONTAINING PROTEIN"/>
    <property type="match status" value="1"/>
</dbReference>
<reference evidence="2" key="1">
    <citation type="submission" date="2023-06" db="EMBL/GenBank/DDBJ databases">
        <title>Genome-scale phylogeny and comparative genomics of the fungal order Sordariales.</title>
        <authorList>
            <consortium name="Lawrence Berkeley National Laboratory"/>
            <person name="Hensen N."/>
            <person name="Bonometti L."/>
            <person name="Westerberg I."/>
            <person name="Brannstrom I.O."/>
            <person name="Guillou S."/>
            <person name="Cros-Aarteil S."/>
            <person name="Calhoun S."/>
            <person name="Haridas S."/>
            <person name="Kuo A."/>
            <person name="Mondo S."/>
            <person name="Pangilinan J."/>
            <person name="Riley R."/>
            <person name="Labutti K."/>
            <person name="Andreopoulos B."/>
            <person name="Lipzen A."/>
            <person name="Chen C."/>
            <person name="Yanf M."/>
            <person name="Daum C."/>
            <person name="Ng V."/>
            <person name="Clum A."/>
            <person name="Steindorff A."/>
            <person name="Ohm R."/>
            <person name="Martin F."/>
            <person name="Silar P."/>
            <person name="Natvig D."/>
            <person name="Lalanne C."/>
            <person name="Gautier V."/>
            <person name="Ament-Velasquez S.L."/>
            <person name="Kruys A."/>
            <person name="Hutchinson M.I."/>
            <person name="Powell A.J."/>
            <person name="Barry K."/>
            <person name="Miller A.N."/>
            <person name="Grigoriev I.V."/>
            <person name="Debuchy R."/>
            <person name="Gladieux P."/>
            <person name="Thoren M.H."/>
            <person name="Johannesson H."/>
        </authorList>
    </citation>
    <scope>NUCLEOTIDE SEQUENCE</scope>
    <source>
        <strain evidence="2">SMH4607-1</strain>
    </source>
</reference>
<sequence>MVADSLVLGILRATGKRPKAQPDDFIGLIDHTRPPSQLFIGAQKIEPRQIDYERLKTWIDFCQDKHKGLCLSPNAKPPPKFRVIDITTRRVVQAPKECNYVALSYVWGNPADSTNSGFSCVVEDSMIVCKALGYRYLWVDQDCNDQGNPNVLEKQVNAMDAVYGNAHLTIIAAAGEDSAYGLPGVGLRPRVTQQLISLGKTTFIRTFTHLQETLKASKWATRGWTFQEGVLSTRKLIFTDHQVAFQCNGMHCSE</sequence>
<dbReference type="Pfam" id="PF06985">
    <property type="entry name" value="HET"/>
    <property type="match status" value="1"/>
</dbReference>
<feature type="non-terminal residue" evidence="2">
    <location>
        <position position="254"/>
    </location>
</feature>
<evidence type="ECO:0000313" key="3">
    <source>
        <dbReference type="Proteomes" id="UP001172102"/>
    </source>
</evidence>
<evidence type="ECO:0000259" key="1">
    <source>
        <dbReference type="Pfam" id="PF06985"/>
    </source>
</evidence>
<organism evidence="2 3">
    <name type="scientific">Lasiosphaeris hirsuta</name>
    <dbReference type="NCBI Taxonomy" id="260670"/>
    <lineage>
        <taxon>Eukaryota</taxon>
        <taxon>Fungi</taxon>
        <taxon>Dikarya</taxon>
        <taxon>Ascomycota</taxon>
        <taxon>Pezizomycotina</taxon>
        <taxon>Sordariomycetes</taxon>
        <taxon>Sordariomycetidae</taxon>
        <taxon>Sordariales</taxon>
        <taxon>Lasiosphaeriaceae</taxon>
        <taxon>Lasiosphaeris</taxon>
    </lineage>
</organism>
<gene>
    <name evidence="2" type="ORF">B0H67DRAFT_496182</name>
</gene>
<feature type="domain" description="Heterokaryon incompatibility" evidence="1">
    <location>
        <begin position="100"/>
        <end position="228"/>
    </location>
</feature>
<keyword evidence="3" id="KW-1185">Reference proteome</keyword>
<dbReference type="PANTHER" id="PTHR33112">
    <property type="entry name" value="DOMAIN PROTEIN, PUTATIVE-RELATED"/>
    <property type="match status" value="1"/>
</dbReference>